<dbReference type="Pfam" id="PF00582">
    <property type="entry name" value="Usp"/>
    <property type="match status" value="1"/>
</dbReference>
<dbReference type="Proteomes" id="UP000196084">
    <property type="component" value="Unassembled WGS sequence"/>
</dbReference>
<comment type="caution">
    <text evidence="2">The sequence shown here is derived from an EMBL/GenBank/DDBJ whole genome shotgun (WGS) entry which is preliminary data.</text>
</comment>
<reference evidence="2 3" key="1">
    <citation type="submission" date="2017-02" db="EMBL/GenBank/DDBJ databases">
        <title>Natronthermophilus aegyptiacus gen. nov.,sp. nov., an aerobic, extremely halophilic alkalithermophilic archaeon isolated from the athalassohaline Wadi An Natrun, Egypt.</title>
        <authorList>
            <person name="Zhao B."/>
        </authorList>
    </citation>
    <scope>NUCLEOTIDE SEQUENCE [LARGE SCALE GENOMIC DNA]</scope>
    <source>
        <strain evidence="2 3">CGMCC 1.3597</strain>
    </source>
</reference>
<evidence type="ECO:0000259" key="1">
    <source>
        <dbReference type="Pfam" id="PF00582"/>
    </source>
</evidence>
<dbReference type="RefSeq" id="WP_054862042.1">
    <property type="nucleotide sequence ID" value="NZ_MWPH01000001.1"/>
</dbReference>
<organism evidence="2 3">
    <name type="scientific">Natronolimnobius baerhuensis</name>
    <dbReference type="NCBI Taxonomy" id="253108"/>
    <lineage>
        <taxon>Archaea</taxon>
        <taxon>Methanobacteriati</taxon>
        <taxon>Methanobacteriota</taxon>
        <taxon>Stenosarchaea group</taxon>
        <taxon>Halobacteria</taxon>
        <taxon>Halobacteriales</taxon>
        <taxon>Natrialbaceae</taxon>
        <taxon>Natronolimnobius</taxon>
    </lineage>
</organism>
<dbReference type="AlphaFoldDB" id="A0A202ECP4"/>
<dbReference type="InterPro" id="IPR014729">
    <property type="entry name" value="Rossmann-like_a/b/a_fold"/>
</dbReference>
<feature type="domain" description="UspA" evidence="1">
    <location>
        <begin position="35"/>
        <end position="121"/>
    </location>
</feature>
<keyword evidence="3" id="KW-1185">Reference proteome</keyword>
<dbReference type="Gene3D" id="3.40.50.620">
    <property type="entry name" value="HUPs"/>
    <property type="match status" value="1"/>
</dbReference>
<dbReference type="OrthoDB" id="157454at2157"/>
<dbReference type="EMBL" id="MWPH01000001">
    <property type="protein sequence ID" value="OVE85948.1"/>
    <property type="molecule type" value="Genomic_DNA"/>
</dbReference>
<proteinExistence type="predicted"/>
<dbReference type="InterPro" id="IPR006016">
    <property type="entry name" value="UspA"/>
</dbReference>
<evidence type="ECO:0000313" key="2">
    <source>
        <dbReference type="EMBL" id="OVE85948.1"/>
    </source>
</evidence>
<dbReference type="SUPFAM" id="SSF52402">
    <property type="entry name" value="Adenine nucleotide alpha hydrolases-like"/>
    <property type="match status" value="1"/>
</dbReference>
<accession>A0A202ECP4</accession>
<evidence type="ECO:0000313" key="3">
    <source>
        <dbReference type="Proteomes" id="UP000196084"/>
    </source>
</evidence>
<protein>
    <submittedName>
        <fullName evidence="2">Universal stress protein UspA</fullName>
    </submittedName>
</protein>
<sequence>MEYLAGTDSVHTTAAICDYLEDRATSDDSVTVVAAVDDATTRQDAQEALTVAPVRLAGVGHVETAVHDGQPESVLPTVADEIDADELVVGAYSGNPTATTTVGSTTTALLERTTRPVVVVPIPEL</sequence>
<gene>
    <name evidence="2" type="ORF">B2G88_03830</name>
</gene>
<name>A0A202ECP4_9EURY</name>